<name>A0AAV5WQ39_9BILA</name>
<protein>
    <submittedName>
        <fullName evidence="3">Uncharacterized protein</fullName>
    </submittedName>
</protein>
<dbReference type="PANTHER" id="PTHR12348:SF26">
    <property type="entry name" value="PROTEIN TSCT-1"/>
    <property type="match status" value="1"/>
</dbReference>
<dbReference type="GO" id="GO:0006357">
    <property type="term" value="P:regulation of transcription by RNA polymerase II"/>
    <property type="evidence" value="ECO:0007669"/>
    <property type="project" value="InterPro"/>
</dbReference>
<comment type="similarity">
    <text evidence="1">Belongs to the TSC-22/Dip/Bun family.</text>
</comment>
<dbReference type="EMBL" id="BTSY01000006">
    <property type="protein sequence ID" value="GMT32710.1"/>
    <property type="molecule type" value="Genomic_DNA"/>
</dbReference>
<dbReference type="InterPro" id="IPR000580">
    <property type="entry name" value="TSC22/Bun"/>
</dbReference>
<proteinExistence type="inferred from homology"/>
<dbReference type="Proteomes" id="UP001432322">
    <property type="component" value="Unassembled WGS sequence"/>
</dbReference>
<dbReference type="InterPro" id="IPR047862">
    <property type="entry name" value="TSC22/BUN_CS"/>
</dbReference>
<feature type="region of interest" description="Disordered" evidence="2">
    <location>
        <begin position="311"/>
        <end position="333"/>
    </location>
</feature>
<feature type="compositionally biased region" description="Low complexity" evidence="2">
    <location>
        <begin position="455"/>
        <end position="466"/>
    </location>
</feature>
<comment type="caution">
    <text evidence="3">The sequence shown here is derived from an EMBL/GenBank/DDBJ whole genome shotgun (WGS) entry which is preliminary data.</text>
</comment>
<accession>A0AAV5WQ39</accession>
<dbReference type="CDD" id="cd21936">
    <property type="entry name" value="ZIP_TSC22D"/>
    <property type="match status" value="1"/>
</dbReference>
<evidence type="ECO:0000256" key="2">
    <source>
        <dbReference type="SAM" id="MobiDB-lite"/>
    </source>
</evidence>
<dbReference type="Pfam" id="PF01166">
    <property type="entry name" value="TSC22"/>
    <property type="match status" value="1"/>
</dbReference>
<organism evidence="3 4">
    <name type="scientific">Pristionchus fissidentatus</name>
    <dbReference type="NCBI Taxonomy" id="1538716"/>
    <lineage>
        <taxon>Eukaryota</taxon>
        <taxon>Metazoa</taxon>
        <taxon>Ecdysozoa</taxon>
        <taxon>Nematoda</taxon>
        <taxon>Chromadorea</taxon>
        <taxon>Rhabditida</taxon>
        <taxon>Rhabditina</taxon>
        <taxon>Diplogasteromorpha</taxon>
        <taxon>Diplogasteroidea</taxon>
        <taxon>Neodiplogasteridae</taxon>
        <taxon>Pristionchus</taxon>
    </lineage>
</organism>
<dbReference type="PANTHER" id="PTHR12348">
    <property type="entry name" value="TSC22"/>
    <property type="match status" value="1"/>
</dbReference>
<dbReference type="SUPFAM" id="SSF58026">
    <property type="entry name" value="Delta-sleep-inducing peptide immunoreactive peptide"/>
    <property type="match status" value="1"/>
</dbReference>
<dbReference type="Gene3D" id="1.20.5.490">
    <property type="entry name" value="Single helix bin"/>
    <property type="match status" value="1"/>
</dbReference>
<feature type="region of interest" description="Disordered" evidence="2">
    <location>
        <begin position="449"/>
        <end position="471"/>
    </location>
</feature>
<reference evidence="3" key="1">
    <citation type="submission" date="2023-10" db="EMBL/GenBank/DDBJ databases">
        <title>Genome assembly of Pristionchus species.</title>
        <authorList>
            <person name="Yoshida K."/>
            <person name="Sommer R.J."/>
        </authorList>
    </citation>
    <scope>NUCLEOTIDE SEQUENCE</scope>
    <source>
        <strain evidence="3">RS5133</strain>
    </source>
</reference>
<gene>
    <name evidence="3" type="ORF">PFISCL1PPCAC_24007</name>
</gene>
<dbReference type="PROSITE" id="PS01289">
    <property type="entry name" value="TSC22"/>
    <property type="match status" value="1"/>
</dbReference>
<keyword evidence="4" id="KW-1185">Reference proteome</keyword>
<evidence type="ECO:0000313" key="4">
    <source>
        <dbReference type="Proteomes" id="UP001432322"/>
    </source>
</evidence>
<evidence type="ECO:0000313" key="3">
    <source>
        <dbReference type="EMBL" id="GMT32710.1"/>
    </source>
</evidence>
<evidence type="ECO:0000256" key="1">
    <source>
        <dbReference type="ARBA" id="ARBA00007908"/>
    </source>
</evidence>
<sequence>MDASKRRLLWRMSSEKSYPNSTSCLVRNNAEAIAVANAVVPPRHSSTEGRFSILDSHAKSSDSESDFDSNQPPITFSRRVIAPNFSKSVDFSAGTTNLPMSTSVSRFRIVPLESRYKRGRWTCYDYYEKTHLAKNAKLSLPATKNKSFDINNLSVRSLNEVTTGPKTAPPNQPLHPIPINRKRIFVPIFCIPFMFSPKTNYQLQPSPPAPSAAVLQQHTAATAAAAAAVPKVQPVTILTPPSTLPSLNAQEIRTDDTRIISAVKAVDLGQSKSLCNGRLTPTEMLQSGLETTLNTCSEAIGALVEKKVEKKKRLDPPLSLSPPLSPPRSRLRHHTSTAPVITIAQIATHSALPAPVPASATTADADAVQTGTRPASCASLASIDFATPPNTPTTASFAPIFENENTPSAPAPRIKPPLIVVCEWDEGKERMIVTSANNTGKELRTIFGEQRRAQRSSSSASTVTSTGGNPSMVAIDSKIEQAMDLVKTHLMFAVREEVEVLRGRIVDLENTVCNLEAENAVLRQHVSDEILRNMN</sequence>
<dbReference type="AlphaFoldDB" id="A0AAV5WQ39"/>
<feature type="non-terminal residue" evidence="3">
    <location>
        <position position="535"/>
    </location>
</feature>